<dbReference type="PROSITE" id="PS51257">
    <property type="entry name" value="PROKAR_LIPOPROTEIN"/>
    <property type="match status" value="1"/>
</dbReference>
<accession>A0ABP7P9R6</accession>
<dbReference type="RefSeq" id="WP_345120594.1">
    <property type="nucleotide sequence ID" value="NZ_BAABDI010000002.1"/>
</dbReference>
<proteinExistence type="predicted"/>
<dbReference type="EMBL" id="BAABDI010000002">
    <property type="protein sequence ID" value="GAA3960935.1"/>
    <property type="molecule type" value="Genomic_DNA"/>
</dbReference>
<dbReference type="PANTHER" id="PTHR23150">
    <property type="entry name" value="SULFATASE MODIFYING FACTOR 1, 2"/>
    <property type="match status" value="1"/>
</dbReference>
<protein>
    <recommendedName>
        <fullName evidence="1">Sulfatase-modifying factor enzyme-like domain-containing protein</fullName>
    </recommendedName>
</protein>
<evidence type="ECO:0000313" key="2">
    <source>
        <dbReference type="EMBL" id="GAA3960935.1"/>
    </source>
</evidence>
<evidence type="ECO:0000313" key="3">
    <source>
        <dbReference type="Proteomes" id="UP001501556"/>
    </source>
</evidence>
<dbReference type="Pfam" id="PF03781">
    <property type="entry name" value="FGE-sulfatase"/>
    <property type="match status" value="1"/>
</dbReference>
<dbReference type="SUPFAM" id="SSF56436">
    <property type="entry name" value="C-type lectin-like"/>
    <property type="match status" value="1"/>
</dbReference>
<feature type="domain" description="Sulfatase-modifying factor enzyme-like" evidence="1">
    <location>
        <begin position="95"/>
        <end position="314"/>
    </location>
</feature>
<dbReference type="InterPro" id="IPR016187">
    <property type="entry name" value="CTDL_fold"/>
</dbReference>
<dbReference type="InterPro" id="IPR005532">
    <property type="entry name" value="SUMF_dom"/>
</dbReference>
<dbReference type="Proteomes" id="UP001501556">
    <property type="component" value="Unassembled WGS sequence"/>
</dbReference>
<dbReference type="Gene3D" id="3.90.1580.10">
    <property type="entry name" value="paralog of FGE (formylglycine-generating enzyme)"/>
    <property type="match status" value="1"/>
</dbReference>
<evidence type="ECO:0000259" key="1">
    <source>
        <dbReference type="Pfam" id="PF03781"/>
    </source>
</evidence>
<dbReference type="PANTHER" id="PTHR23150:SF19">
    <property type="entry name" value="FORMYLGLYCINE-GENERATING ENZYME"/>
    <property type="match status" value="1"/>
</dbReference>
<organism evidence="2 3">
    <name type="scientific">Hymenobacter antarcticus</name>
    <dbReference type="NCBI Taxonomy" id="486270"/>
    <lineage>
        <taxon>Bacteria</taxon>
        <taxon>Pseudomonadati</taxon>
        <taxon>Bacteroidota</taxon>
        <taxon>Cytophagia</taxon>
        <taxon>Cytophagales</taxon>
        <taxon>Hymenobacteraceae</taxon>
        <taxon>Hymenobacter</taxon>
    </lineage>
</organism>
<keyword evidence="3" id="KW-1185">Reference proteome</keyword>
<dbReference type="InterPro" id="IPR042095">
    <property type="entry name" value="SUMF_sf"/>
</dbReference>
<comment type="caution">
    <text evidence="2">The sequence shown here is derived from an EMBL/GenBank/DDBJ whole genome shotgun (WGS) entry which is preliminary data.</text>
</comment>
<reference evidence="3" key="1">
    <citation type="journal article" date="2019" name="Int. J. Syst. Evol. Microbiol.">
        <title>The Global Catalogue of Microorganisms (GCM) 10K type strain sequencing project: providing services to taxonomists for standard genome sequencing and annotation.</title>
        <authorList>
            <consortium name="The Broad Institute Genomics Platform"/>
            <consortium name="The Broad Institute Genome Sequencing Center for Infectious Disease"/>
            <person name="Wu L."/>
            <person name="Ma J."/>
        </authorList>
    </citation>
    <scope>NUCLEOTIDE SEQUENCE [LARGE SCALE GENOMIC DNA]</scope>
    <source>
        <strain evidence="3">JCM 17217</strain>
    </source>
</reference>
<sequence>MQLRQFIGLGFTGLLGGCAAHPPTSTFNGIYSTTTALRLWPGTGAGTFKGFPDDNVLRFKADQAGCADTFRVPPVQPATGPAAALPGMPGVVAINRAGLAIDEAEIPNQEWHQYQLHQQAAGVSVLSLTPQSDSLPVSDYYTNPFYTYYPVVGISYEQATAFCRWRSAMVTEALNTALHHPDTLSTEYIRCTYRLPTEAEWELAARARMGKPYGTTCPEVPVWVNPRAAAYLKYRTGSNAEIATLEADIKAYNKRKPLRSIINYAQSEPYFLALKTPDYVYQRPANSFGLYQLLGNAAEMVQEKGLTKGGSYRAPLAACTVKSRGSYTGPAPTIGFRCVCEVALPNRR</sequence>
<name>A0ABP7P9R6_9BACT</name>
<dbReference type="InterPro" id="IPR051043">
    <property type="entry name" value="Sulfatase_Mod_Factor_Kinase"/>
</dbReference>
<gene>
    <name evidence="2" type="ORF">GCM10022407_04790</name>
</gene>